<keyword evidence="9" id="KW-1185">Reference proteome</keyword>
<reference evidence="8 9" key="1">
    <citation type="journal article" date="2018" name="Sci. Data">
        <title>The draft genome sequence of cork oak.</title>
        <authorList>
            <person name="Ramos A.M."/>
            <person name="Usie A."/>
            <person name="Barbosa P."/>
            <person name="Barros P.M."/>
            <person name="Capote T."/>
            <person name="Chaves I."/>
            <person name="Simoes F."/>
            <person name="Abreu I."/>
            <person name="Carrasquinho I."/>
            <person name="Faro C."/>
            <person name="Guimaraes J.B."/>
            <person name="Mendonca D."/>
            <person name="Nobrega F."/>
            <person name="Rodrigues L."/>
            <person name="Saibo N.J.M."/>
            <person name="Varela M.C."/>
            <person name="Egas C."/>
            <person name="Matos J."/>
            <person name="Miguel C.M."/>
            <person name="Oliveira M.M."/>
            <person name="Ricardo C.P."/>
            <person name="Goncalves S."/>
        </authorList>
    </citation>
    <scope>NUCLEOTIDE SEQUENCE [LARGE SCALE GENOMIC DNA]</scope>
    <source>
        <strain evidence="9">cv. HL8</strain>
    </source>
</reference>
<dbReference type="PANTHER" id="PTHR10245:SF15">
    <property type="entry name" value="ENDOTHELIAL DIFFERENTIATION-RELATED FACTOR 1"/>
    <property type="match status" value="1"/>
</dbReference>
<dbReference type="InterPro" id="IPR010982">
    <property type="entry name" value="Lambda_DNA-bd_dom_sf"/>
</dbReference>
<comment type="caution">
    <text evidence="8">The sequence shown here is derived from an EMBL/GenBank/DDBJ whole genome shotgun (WGS) entry which is preliminary data.</text>
</comment>
<dbReference type="InterPro" id="IPR001387">
    <property type="entry name" value="Cro/C1-type_HTH"/>
</dbReference>
<dbReference type="Pfam" id="PF01381">
    <property type="entry name" value="HTH_3"/>
    <property type="match status" value="2"/>
</dbReference>
<comment type="similarity">
    <text evidence="2">Belongs to the MBF1 family.</text>
</comment>
<evidence type="ECO:0000256" key="6">
    <source>
        <dbReference type="SAM" id="MobiDB-lite"/>
    </source>
</evidence>
<evidence type="ECO:0000256" key="3">
    <source>
        <dbReference type="ARBA" id="ARBA00023015"/>
    </source>
</evidence>
<keyword evidence="4" id="KW-0238">DNA-binding</keyword>
<dbReference type="Pfam" id="PF08523">
    <property type="entry name" value="MBF1"/>
    <property type="match status" value="3"/>
</dbReference>
<proteinExistence type="inferred from homology"/>
<feature type="compositionally biased region" description="Low complexity" evidence="6">
    <location>
        <begin position="54"/>
        <end position="63"/>
    </location>
</feature>
<gene>
    <name evidence="8" type="primary">MBF1C_3</name>
    <name evidence="8" type="ORF">CFP56_003221</name>
</gene>
<dbReference type="GO" id="GO:0003713">
    <property type="term" value="F:transcription coactivator activity"/>
    <property type="evidence" value="ECO:0007669"/>
    <property type="project" value="UniProtKB-ARBA"/>
</dbReference>
<dbReference type="SUPFAM" id="SSF47413">
    <property type="entry name" value="lambda repressor-like DNA-binding domains"/>
    <property type="match status" value="2"/>
</dbReference>
<dbReference type="CDD" id="cd00093">
    <property type="entry name" value="HTH_XRE"/>
    <property type="match status" value="2"/>
</dbReference>
<accession>A0AAW0LD56</accession>
<dbReference type="GO" id="GO:0003677">
    <property type="term" value="F:DNA binding"/>
    <property type="evidence" value="ECO:0007669"/>
    <property type="project" value="UniProtKB-KW"/>
</dbReference>
<dbReference type="PROSITE" id="PS50943">
    <property type="entry name" value="HTH_CROC1"/>
    <property type="match status" value="2"/>
</dbReference>
<evidence type="ECO:0000256" key="4">
    <source>
        <dbReference type="ARBA" id="ARBA00023125"/>
    </source>
</evidence>
<feature type="domain" description="HTH cro/C1-type" evidence="7">
    <location>
        <begin position="86"/>
        <end position="140"/>
    </location>
</feature>
<feature type="region of interest" description="Disordered" evidence="6">
    <location>
        <begin position="52"/>
        <end position="74"/>
    </location>
</feature>
<evidence type="ECO:0000256" key="2">
    <source>
        <dbReference type="ARBA" id="ARBA00009802"/>
    </source>
</evidence>
<dbReference type="Proteomes" id="UP000237347">
    <property type="component" value="Unassembled WGS sequence"/>
</dbReference>
<dbReference type="Gene3D" id="1.10.260.40">
    <property type="entry name" value="lambda repressor-like DNA-binding domains"/>
    <property type="match status" value="2"/>
</dbReference>
<name>A0AAW0LD56_QUESU</name>
<sequence length="344" mass="37405">MPSRYPGALTQDWEPVVLHKNRTKVQDRDKKAVNQALRTGAAVQTVKKAVAGSNKKAAPAVNAKKLDEAAEPAPLDRVSTEVKQLIQKARLEKKMSQAVLAKQINERPQVVQEYENGKAVPNQAVLAKMERVLGVKLRGKIGNRYPGALTQDWEPVVLHKGRTKVQDRDKKSVNQALRTGAAVQTVKKAVAGSNKKAAPAVNAKKLDEAAEPAPLDRVSTETVKKAVAGSNKKAAPAVNAKKLDEAAEPAPLDRVSTEVKQLIQKARLEKKMSQAVLAKQINERPQVVQEYENGKAVPNQAVLAKMERVLGVKLRGKIGKRMSSPANLALHANQSDHSLLYYGL</sequence>
<evidence type="ECO:0000256" key="1">
    <source>
        <dbReference type="ARBA" id="ARBA00004604"/>
    </source>
</evidence>
<dbReference type="PANTHER" id="PTHR10245">
    <property type="entry name" value="ENDOTHELIAL DIFFERENTIATION-RELATED FACTOR 1 MULTIPROTEIN BRIDGING FACTOR 1"/>
    <property type="match status" value="1"/>
</dbReference>
<evidence type="ECO:0000259" key="7">
    <source>
        <dbReference type="PROSITE" id="PS50943"/>
    </source>
</evidence>
<dbReference type="FunFam" id="1.10.260.40:FF:000018">
    <property type="entry name" value="Multiprotein bridging factor 1"/>
    <property type="match status" value="2"/>
</dbReference>
<keyword evidence="5" id="KW-0804">Transcription</keyword>
<comment type="subcellular location">
    <subcellularLocation>
        <location evidence="1">Nucleus</location>
        <location evidence="1">Nucleolus</location>
    </subcellularLocation>
</comment>
<evidence type="ECO:0000256" key="5">
    <source>
        <dbReference type="ARBA" id="ARBA00023163"/>
    </source>
</evidence>
<dbReference type="AlphaFoldDB" id="A0AAW0LD56"/>
<feature type="domain" description="HTH cro/C1-type" evidence="7">
    <location>
        <begin position="263"/>
        <end position="317"/>
    </location>
</feature>
<keyword evidence="3" id="KW-0805">Transcription regulation</keyword>
<evidence type="ECO:0000313" key="9">
    <source>
        <dbReference type="Proteomes" id="UP000237347"/>
    </source>
</evidence>
<dbReference type="SMART" id="SM00530">
    <property type="entry name" value="HTH_XRE"/>
    <property type="match status" value="2"/>
</dbReference>
<dbReference type="InterPro" id="IPR013729">
    <property type="entry name" value="MBF1_N"/>
</dbReference>
<dbReference type="EMBL" id="PKMF04000116">
    <property type="protein sequence ID" value="KAK7849277.1"/>
    <property type="molecule type" value="Genomic_DNA"/>
</dbReference>
<organism evidence="8 9">
    <name type="scientific">Quercus suber</name>
    <name type="common">Cork oak</name>
    <dbReference type="NCBI Taxonomy" id="58331"/>
    <lineage>
        <taxon>Eukaryota</taxon>
        <taxon>Viridiplantae</taxon>
        <taxon>Streptophyta</taxon>
        <taxon>Embryophyta</taxon>
        <taxon>Tracheophyta</taxon>
        <taxon>Spermatophyta</taxon>
        <taxon>Magnoliopsida</taxon>
        <taxon>eudicotyledons</taxon>
        <taxon>Gunneridae</taxon>
        <taxon>Pentapetalae</taxon>
        <taxon>rosids</taxon>
        <taxon>fabids</taxon>
        <taxon>Fagales</taxon>
        <taxon>Fagaceae</taxon>
        <taxon>Quercus</taxon>
    </lineage>
</organism>
<dbReference type="GO" id="GO:0005730">
    <property type="term" value="C:nucleolus"/>
    <property type="evidence" value="ECO:0007669"/>
    <property type="project" value="UniProtKB-SubCell"/>
</dbReference>
<evidence type="ECO:0000313" key="8">
    <source>
        <dbReference type="EMBL" id="KAK7849277.1"/>
    </source>
</evidence>
<protein>
    <submittedName>
        <fullName evidence="8">Multiprotein-bridging factor 1c</fullName>
    </submittedName>
</protein>